<feature type="transmembrane region" description="Helical" evidence="2">
    <location>
        <begin position="75"/>
        <end position="93"/>
    </location>
</feature>
<keyword evidence="1" id="KW-0479">Metal-binding</keyword>
<organism evidence="4">
    <name type="scientific">Calcidiscus leptoporus</name>
    <dbReference type="NCBI Taxonomy" id="127549"/>
    <lineage>
        <taxon>Eukaryota</taxon>
        <taxon>Haptista</taxon>
        <taxon>Haptophyta</taxon>
        <taxon>Prymnesiophyceae</taxon>
        <taxon>Coccolithales</taxon>
        <taxon>Calcidiscaceae</taxon>
        <taxon>Calcidiscus</taxon>
    </lineage>
</organism>
<dbReference type="InterPro" id="IPR001841">
    <property type="entry name" value="Znf_RING"/>
</dbReference>
<evidence type="ECO:0000256" key="1">
    <source>
        <dbReference type="PROSITE-ProRule" id="PRU00175"/>
    </source>
</evidence>
<keyword evidence="2" id="KW-1133">Transmembrane helix</keyword>
<dbReference type="InterPro" id="IPR013083">
    <property type="entry name" value="Znf_RING/FYVE/PHD"/>
</dbReference>
<evidence type="ECO:0000259" key="3">
    <source>
        <dbReference type="PROSITE" id="PS50089"/>
    </source>
</evidence>
<feature type="transmembrane region" description="Helical" evidence="2">
    <location>
        <begin position="24"/>
        <end position="44"/>
    </location>
</feature>
<dbReference type="EMBL" id="HBER01017471">
    <property type="protein sequence ID" value="CAD8533560.1"/>
    <property type="molecule type" value="Transcribed_RNA"/>
</dbReference>
<proteinExistence type="predicted"/>
<accession>A0A7S0NUA0</accession>
<dbReference type="AlphaFoldDB" id="A0A7S0NUA0"/>
<dbReference type="PROSITE" id="PS50089">
    <property type="entry name" value="ZF_RING_2"/>
    <property type="match status" value="1"/>
</dbReference>
<feature type="domain" description="RING-type" evidence="3">
    <location>
        <begin position="237"/>
        <end position="281"/>
    </location>
</feature>
<dbReference type="GO" id="GO:0008270">
    <property type="term" value="F:zinc ion binding"/>
    <property type="evidence" value="ECO:0007669"/>
    <property type="project" value="UniProtKB-KW"/>
</dbReference>
<feature type="transmembrane region" description="Helical" evidence="2">
    <location>
        <begin position="105"/>
        <end position="129"/>
    </location>
</feature>
<feature type="transmembrane region" description="Helical" evidence="2">
    <location>
        <begin position="158"/>
        <end position="178"/>
    </location>
</feature>
<keyword evidence="1" id="KW-0862">Zinc</keyword>
<name>A0A7S0NUA0_9EUKA</name>
<keyword evidence="2" id="KW-0472">Membrane</keyword>
<keyword evidence="1" id="KW-0863">Zinc-finger</keyword>
<evidence type="ECO:0000256" key="2">
    <source>
        <dbReference type="SAM" id="Phobius"/>
    </source>
</evidence>
<evidence type="ECO:0000313" key="4">
    <source>
        <dbReference type="EMBL" id="CAD8533560.1"/>
    </source>
</evidence>
<keyword evidence="2" id="KW-0812">Transmembrane</keyword>
<gene>
    <name evidence="4" type="ORF">CLEP1334_LOCUS8815</name>
</gene>
<dbReference type="Gene3D" id="3.30.40.10">
    <property type="entry name" value="Zinc/RING finger domain, C3HC4 (zinc finger)"/>
    <property type="match status" value="1"/>
</dbReference>
<protein>
    <recommendedName>
        <fullName evidence="3">RING-type domain-containing protein</fullName>
    </recommendedName>
</protein>
<dbReference type="Pfam" id="PF13920">
    <property type="entry name" value="zf-C3HC4_3"/>
    <property type="match status" value="1"/>
</dbReference>
<sequence length="294" mass="32689">MLVNSAFDSAEKSAIACEDASRRILQLPCFFGTCAAIGTLVLLLNDDLRQIQMAWVLAALFSFMPLFYLVLGTRAAMAVIGAFYLFALMETAWQSPSELDFRVELLSRNTIIGSVVVSIFCMGVCIGSLPPPTLGVFSLCSTCHLIQSTIQVIRVGSLHALLLLFVTNFSLVFSFLAARLCARLVQSHRVVWKQRYDDAVKAGLSKQCWDVYHARLRSAYLLRTGRQQQPREHGPLCVICIESPPQAAFMPCAHRCACMECSQLLQTHARKDHLTLRCPFCGSIADTCIRIYEP</sequence>
<reference evidence="4" key="1">
    <citation type="submission" date="2021-01" db="EMBL/GenBank/DDBJ databases">
        <authorList>
            <person name="Corre E."/>
            <person name="Pelletier E."/>
            <person name="Niang G."/>
            <person name="Scheremetjew M."/>
            <person name="Finn R."/>
            <person name="Kale V."/>
            <person name="Holt S."/>
            <person name="Cochrane G."/>
            <person name="Meng A."/>
            <person name="Brown T."/>
            <person name="Cohen L."/>
        </authorList>
    </citation>
    <scope>NUCLEOTIDE SEQUENCE</scope>
    <source>
        <strain evidence="4">RCC1130</strain>
    </source>
</reference>